<evidence type="ECO:0000313" key="3">
    <source>
        <dbReference type="Proteomes" id="UP000001473"/>
    </source>
</evidence>
<feature type="transmembrane region" description="Helical" evidence="1">
    <location>
        <begin position="354"/>
        <end position="378"/>
    </location>
</feature>
<dbReference type="KEGG" id="ckp:ckrop_1711"/>
<dbReference type="AlphaFoldDB" id="C4LKS7"/>
<feature type="transmembrane region" description="Helical" evidence="1">
    <location>
        <begin position="132"/>
        <end position="152"/>
    </location>
</feature>
<dbReference type="EMBL" id="CP001620">
    <property type="protein sequence ID" value="ACR18432.1"/>
    <property type="molecule type" value="Genomic_DNA"/>
</dbReference>
<evidence type="ECO:0000313" key="2">
    <source>
        <dbReference type="EMBL" id="ACR18432.1"/>
    </source>
</evidence>
<feature type="transmembrane region" description="Helical" evidence="1">
    <location>
        <begin position="263"/>
        <end position="285"/>
    </location>
</feature>
<reference evidence="2 3" key="1">
    <citation type="journal article" date="2008" name="J. Biotechnol.">
        <title>Ultrafast pyrosequencing of Corynebacterium kroppenstedtii DSM44385 revealed insights into the physiology of a lipophilic corynebacterium that lacks mycolic acids.</title>
        <authorList>
            <person name="Tauch A."/>
            <person name="Schneider J."/>
            <person name="Szczepanowski R."/>
            <person name="Tilker A."/>
            <person name="Viehoever P."/>
            <person name="Gartemann K.-H."/>
            <person name="Arnold W."/>
            <person name="Blom J."/>
            <person name="Brinkrolf K."/>
            <person name="Brune I."/>
            <person name="Goetker S."/>
            <person name="Weisshaar B."/>
            <person name="Goesmann A."/>
            <person name="Droege M."/>
            <person name="Puehler A."/>
        </authorList>
    </citation>
    <scope>NUCLEOTIDE SEQUENCE [LARGE SCALE GENOMIC DNA]</scope>
    <source>
        <strain evidence="3">DSM 44385 / JCM 11950 / CIP 105744 / CCUG 35717</strain>
    </source>
</reference>
<keyword evidence="1" id="KW-0812">Transmembrane</keyword>
<feature type="transmembrane region" description="Helical" evidence="1">
    <location>
        <begin position="106"/>
        <end position="125"/>
    </location>
</feature>
<keyword evidence="1" id="KW-1133">Transmembrane helix</keyword>
<dbReference type="HOGENOM" id="CLU_498619_0_0_11"/>
<feature type="transmembrane region" description="Helical" evidence="1">
    <location>
        <begin position="42"/>
        <end position="61"/>
    </location>
</feature>
<feature type="transmembrane region" description="Helical" evidence="1">
    <location>
        <begin position="231"/>
        <end position="251"/>
    </location>
</feature>
<feature type="transmembrane region" description="Helical" evidence="1">
    <location>
        <begin position="179"/>
        <end position="196"/>
    </location>
</feature>
<gene>
    <name evidence="2" type="ordered locus">ckrop_1711</name>
</gene>
<accession>C4LKS7</accession>
<dbReference type="eggNOG" id="ENOG5033SFC">
    <property type="taxonomic scope" value="Bacteria"/>
</dbReference>
<organism evidence="2 3">
    <name type="scientific">Corynebacterium kroppenstedtii (strain DSM 44385 / JCM 11950 / CIP 105744 / CCUG 35717)</name>
    <dbReference type="NCBI Taxonomy" id="645127"/>
    <lineage>
        <taxon>Bacteria</taxon>
        <taxon>Bacillati</taxon>
        <taxon>Actinomycetota</taxon>
        <taxon>Actinomycetes</taxon>
        <taxon>Mycobacteriales</taxon>
        <taxon>Corynebacteriaceae</taxon>
        <taxon>Corynebacterium</taxon>
    </lineage>
</organism>
<dbReference type="Proteomes" id="UP000001473">
    <property type="component" value="Chromosome"/>
</dbReference>
<keyword evidence="3" id="KW-1185">Reference proteome</keyword>
<keyword evidence="1" id="KW-0472">Membrane</keyword>
<feature type="transmembrane region" description="Helical" evidence="1">
    <location>
        <begin position="385"/>
        <end position="404"/>
    </location>
</feature>
<evidence type="ECO:0000256" key="1">
    <source>
        <dbReference type="SAM" id="Phobius"/>
    </source>
</evidence>
<feature type="transmembrane region" description="Helical" evidence="1">
    <location>
        <begin position="316"/>
        <end position="342"/>
    </location>
</feature>
<proteinExistence type="predicted"/>
<sequence>MSSGTGLWLRHNRVHYFFLTSLILSLVVKSATWILLEQNGNSVDIDTVWVSALTSIPLLFVFTHEDDFDRVSPRPIRNRRLILLALVTVWAALVGFLCFWGDFSDYGSLTVIRNNIGLIGLGLVSTYVLKKTFIWVVPVFAVLGSLTFSWPLEPSVGHSLWGALRAPGSFVMPGGQPNLSALLVIVIWALGSVIYVQGWSKNSDHKEPRSRASFRTGKSYSSLVLKGKLRASYAIPIALILIVFSVVAPLASASSWLGSPQLLMVQGLTVLILFFAPATLCASVISSQSRWRSGNADWEDTSPRSRIERLVSAFRISALSTFIPLVILALVLIAISFVGAILSGVSYHVTIRQLWAGTPTFLMIVGFLLVSCVIGTVLGSLFRGIWIAPLCLFLGVVFFISVPVGSSTSVDRAWDEEYGFSSCSTSEKFSIKVCGSAPNSGYLKPMAATLDDIYQETSYRDDLPRKFVMVNSVFDVKHDNVLSVGLQDQRHVVAPSSLGKETIFRDINQSLSYIYLGSASHNGQQANFDTDQVLSAFRPNNGPTDNEVISQIDVMKQRLDNDGQ</sequence>
<name>C4LKS7_CORK4</name>
<feature type="transmembrane region" description="Helical" evidence="1">
    <location>
        <begin position="16"/>
        <end position="36"/>
    </location>
</feature>
<feature type="transmembrane region" description="Helical" evidence="1">
    <location>
        <begin position="81"/>
        <end position="100"/>
    </location>
</feature>
<protein>
    <submittedName>
        <fullName evidence="2">ABC-type transport system, permease protein</fullName>
    </submittedName>
</protein>
<dbReference type="STRING" id="645127.ckrop_1711"/>